<feature type="chain" id="PRO_5046141391" description="DUF3558 domain-containing protein" evidence="2">
    <location>
        <begin position="22"/>
        <end position="294"/>
    </location>
</feature>
<dbReference type="RefSeq" id="WP_344391865.1">
    <property type="nucleotide sequence ID" value="NZ_BAAASJ010000041.1"/>
</dbReference>
<feature type="region of interest" description="Disordered" evidence="1">
    <location>
        <begin position="149"/>
        <end position="223"/>
    </location>
</feature>
<protein>
    <recommendedName>
        <fullName evidence="5">DUF3558 domain-containing protein</fullName>
    </recommendedName>
</protein>
<evidence type="ECO:0000313" key="3">
    <source>
        <dbReference type="EMBL" id="GAA2640830.1"/>
    </source>
</evidence>
<evidence type="ECO:0000313" key="4">
    <source>
        <dbReference type="Proteomes" id="UP001500151"/>
    </source>
</evidence>
<comment type="caution">
    <text evidence="3">The sequence shown here is derived from an EMBL/GenBank/DDBJ whole genome shotgun (WGS) entry which is preliminary data.</text>
</comment>
<feature type="compositionally biased region" description="Low complexity" evidence="1">
    <location>
        <begin position="154"/>
        <end position="168"/>
    </location>
</feature>
<name>A0ABN3R161_9ACTN</name>
<dbReference type="PROSITE" id="PS51257">
    <property type="entry name" value="PROKAR_LIPOPROTEIN"/>
    <property type="match status" value="1"/>
</dbReference>
<evidence type="ECO:0000256" key="1">
    <source>
        <dbReference type="SAM" id="MobiDB-lite"/>
    </source>
</evidence>
<evidence type="ECO:0000256" key="2">
    <source>
        <dbReference type="SAM" id="SignalP"/>
    </source>
</evidence>
<evidence type="ECO:0008006" key="5">
    <source>
        <dbReference type="Google" id="ProtNLM"/>
    </source>
</evidence>
<feature type="region of interest" description="Disordered" evidence="1">
    <location>
        <begin position="24"/>
        <end position="53"/>
    </location>
</feature>
<feature type="compositionally biased region" description="Acidic residues" evidence="1">
    <location>
        <begin position="172"/>
        <end position="183"/>
    </location>
</feature>
<reference evidence="3 4" key="1">
    <citation type="journal article" date="2019" name="Int. J. Syst. Evol. Microbiol.">
        <title>The Global Catalogue of Microorganisms (GCM) 10K type strain sequencing project: providing services to taxonomists for standard genome sequencing and annotation.</title>
        <authorList>
            <consortium name="The Broad Institute Genomics Platform"/>
            <consortium name="The Broad Institute Genome Sequencing Center for Infectious Disease"/>
            <person name="Wu L."/>
            <person name="Ma J."/>
        </authorList>
    </citation>
    <scope>NUCLEOTIDE SEQUENCE [LARGE SCALE GENOMIC DNA]</scope>
    <source>
        <strain evidence="3 4">JCM 4524</strain>
    </source>
</reference>
<proteinExistence type="predicted"/>
<gene>
    <name evidence="3" type="ORF">GCM10010307_41480</name>
</gene>
<feature type="signal peptide" evidence="2">
    <location>
        <begin position="1"/>
        <end position="21"/>
    </location>
</feature>
<feature type="compositionally biased region" description="Low complexity" evidence="1">
    <location>
        <begin position="195"/>
        <end position="213"/>
    </location>
</feature>
<accession>A0ABN3R161</accession>
<keyword evidence="4" id="KW-1185">Reference proteome</keyword>
<sequence>MQRKAYVFGVAALLAATATLAGCTGSDGGDEPTDSKQGGSGTTAATAKPGRYRTLPEPCGAVERDTLDALLPGLKQVTDGEQREKAYAGAPTLTYDTDRKVGCRWKAESTSATDHLWVDFERVVSYENAVSDDSRASLLYAAREEAANLPVPAPSESATPSPTATPTTDESGASDETTDEATDEATGGAAEGDDGSPTPTDDPSATSDGTPSPSVTPASLQPRTLDDLGDEAFLDDALSASRQRTVTVVFRTSNVLVTIRYDEQPTSTTDVPSSEDMQDRVRELADQLDGTLNE</sequence>
<dbReference type="Proteomes" id="UP001500151">
    <property type="component" value="Unassembled WGS sequence"/>
</dbReference>
<organism evidence="3 4">
    <name type="scientific">Streptomyces vastus</name>
    <dbReference type="NCBI Taxonomy" id="285451"/>
    <lineage>
        <taxon>Bacteria</taxon>
        <taxon>Bacillati</taxon>
        <taxon>Actinomycetota</taxon>
        <taxon>Actinomycetes</taxon>
        <taxon>Kitasatosporales</taxon>
        <taxon>Streptomycetaceae</taxon>
        <taxon>Streptomyces</taxon>
    </lineage>
</organism>
<keyword evidence="2" id="KW-0732">Signal</keyword>
<dbReference type="EMBL" id="BAAASJ010000041">
    <property type="protein sequence ID" value="GAA2640830.1"/>
    <property type="molecule type" value="Genomic_DNA"/>
</dbReference>